<dbReference type="InterPro" id="IPR001853">
    <property type="entry name" value="DSBA-like_thioredoxin_dom"/>
</dbReference>
<dbReference type="InterPro" id="IPR012336">
    <property type="entry name" value="Thioredoxin-like_fold"/>
</dbReference>
<dbReference type="Proteomes" id="UP000652761">
    <property type="component" value="Unassembled WGS sequence"/>
</dbReference>
<dbReference type="CDD" id="cd02972">
    <property type="entry name" value="DsbA_family"/>
    <property type="match status" value="2"/>
</dbReference>
<dbReference type="OrthoDB" id="37297at2759"/>
<protein>
    <recommendedName>
        <fullName evidence="5">Thioredoxin-like fold domain-containing protein</fullName>
    </recommendedName>
</protein>
<dbReference type="InterPro" id="IPR036249">
    <property type="entry name" value="Thioredoxin-like_sf"/>
</dbReference>
<dbReference type="Gene3D" id="3.40.30.10">
    <property type="entry name" value="Glutaredoxin"/>
    <property type="match status" value="2"/>
</dbReference>
<dbReference type="GO" id="GO:0016491">
    <property type="term" value="F:oxidoreductase activity"/>
    <property type="evidence" value="ECO:0007669"/>
    <property type="project" value="InterPro"/>
</dbReference>
<dbReference type="AlphaFoldDB" id="A0A843UVH4"/>
<reference evidence="3" key="1">
    <citation type="submission" date="2017-07" db="EMBL/GenBank/DDBJ databases">
        <title>Taro Niue Genome Assembly and Annotation.</title>
        <authorList>
            <person name="Atibalentja N."/>
            <person name="Keating K."/>
            <person name="Fields C.J."/>
        </authorList>
    </citation>
    <scope>NUCLEOTIDE SEQUENCE</scope>
    <source>
        <strain evidence="3">Niue_2</strain>
        <tissue evidence="3">Leaf</tissue>
    </source>
</reference>
<evidence type="ECO:0008006" key="5">
    <source>
        <dbReference type="Google" id="ProtNLM"/>
    </source>
</evidence>
<dbReference type="Pfam" id="PF01323">
    <property type="entry name" value="DSBA"/>
    <property type="match status" value="1"/>
</dbReference>
<comment type="caution">
    <text evidence="3">The sequence shown here is derived from an EMBL/GenBank/DDBJ whole genome shotgun (WGS) entry which is preliminary data.</text>
</comment>
<evidence type="ECO:0000259" key="2">
    <source>
        <dbReference type="Pfam" id="PF13462"/>
    </source>
</evidence>
<sequence length="550" mass="61469">LSRDPLLRSAETNLRRATRSSTHFCPSTHPTVVVAARFRREEHEREREMGMGRRTTLLLPVAALFTFLCCAHVARAQVPIPSRFDGFVYGVGAPSRWDSIVVDAFFDPLCPDSKDAWPDLRRAVEHYSPRVSLTVHPFALPYHDNSFVACRALHIADKLNASATYPLLELFFKYQDRYYNRPTRELSRASIVGKIAKLAAKAIGHNSSAIESGFEDLSTGMATRISFKYACSRGVIGTPSFFVNGFPLPDGGSAIDYHKWKSIIDPLLKNDLSPDGFPNPRYSIRFNTELIPVLAVDGGLKKKALRGWKEDEMEIMGKTGAVPSLRSALLFLALSCCCFHLGAAQVPIPAKYDGFVYQVGAPPGEGSVVVEAFFDPLCPDSRDAWPPLRRVIHEYSPRVFLVVHPFPLPYHDNSFFSCRALHIANKLNKSTTYPLLEIFFKYQEKLYNSPTHKMSRESVIQHVVDLAVEAVGNSSRSALENGFEDRRSDMAARISFKYGCSRGVVGTPFFFVNGFPLPDAGDALDYGQWRGIIDPLLSENSRVREIHPSM</sequence>
<keyword evidence="4" id="KW-1185">Reference proteome</keyword>
<dbReference type="EMBL" id="NMUH01000711">
    <property type="protein sequence ID" value="MQL83689.1"/>
    <property type="molecule type" value="Genomic_DNA"/>
</dbReference>
<feature type="non-terminal residue" evidence="3">
    <location>
        <position position="1"/>
    </location>
</feature>
<dbReference type="Pfam" id="PF13462">
    <property type="entry name" value="Thioredoxin_4"/>
    <property type="match status" value="1"/>
</dbReference>
<feature type="domain" description="Thioredoxin-like fold" evidence="2">
    <location>
        <begin position="367"/>
        <end position="534"/>
    </location>
</feature>
<dbReference type="PANTHER" id="PTHR33875:SF2">
    <property type="entry name" value="ACR183CP"/>
    <property type="match status" value="1"/>
</dbReference>
<dbReference type="SUPFAM" id="SSF52833">
    <property type="entry name" value="Thioredoxin-like"/>
    <property type="match status" value="2"/>
</dbReference>
<dbReference type="PANTHER" id="PTHR33875">
    <property type="entry name" value="OS09G0542200 PROTEIN"/>
    <property type="match status" value="1"/>
</dbReference>
<proteinExistence type="predicted"/>
<evidence type="ECO:0000313" key="3">
    <source>
        <dbReference type="EMBL" id="MQL83689.1"/>
    </source>
</evidence>
<feature type="domain" description="DSBA-like thioredoxin" evidence="1">
    <location>
        <begin position="101"/>
        <end position="245"/>
    </location>
</feature>
<evidence type="ECO:0000313" key="4">
    <source>
        <dbReference type="Proteomes" id="UP000652761"/>
    </source>
</evidence>
<name>A0A843UVH4_COLES</name>
<organism evidence="3 4">
    <name type="scientific">Colocasia esculenta</name>
    <name type="common">Wild taro</name>
    <name type="synonym">Arum esculentum</name>
    <dbReference type="NCBI Taxonomy" id="4460"/>
    <lineage>
        <taxon>Eukaryota</taxon>
        <taxon>Viridiplantae</taxon>
        <taxon>Streptophyta</taxon>
        <taxon>Embryophyta</taxon>
        <taxon>Tracheophyta</taxon>
        <taxon>Spermatophyta</taxon>
        <taxon>Magnoliopsida</taxon>
        <taxon>Liliopsida</taxon>
        <taxon>Araceae</taxon>
        <taxon>Aroideae</taxon>
        <taxon>Colocasieae</taxon>
        <taxon>Colocasia</taxon>
    </lineage>
</organism>
<evidence type="ECO:0000259" key="1">
    <source>
        <dbReference type="Pfam" id="PF01323"/>
    </source>
</evidence>
<accession>A0A843UVH4</accession>
<gene>
    <name evidence="3" type="ORF">Taro_016173</name>
</gene>